<evidence type="ECO:0000313" key="2">
    <source>
        <dbReference type="Proteomes" id="UP000515873"/>
    </source>
</evidence>
<sequence>MNVNFNPYEHEPLPRGDKLKEEAKSVGLFFARQAKRDPDADSTEWFVVEIMAAIARGDIGWLKEKESKPGE</sequence>
<dbReference type="EMBL" id="CP060412">
    <property type="protein sequence ID" value="QNK01742.1"/>
    <property type="molecule type" value="Genomic_DNA"/>
</dbReference>
<reference evidence="1 2" key="1">
    <citation type="submission" date="2020-08" db="EMBL/GenBank/DDBJ databases">
        <title>Dyella sp. G9 isolated from forest soil.</title>
        <authorList>
            <person name="Fu J."/>
            <person name="Qiu L."/>
        </authorList>
    </citation>
    <scope>NUCLEOTIDE SEQUENCE [LARGE SCALE GENOMIC DNA]</scope>
    <source>
        <strain evidence="1 2">G9</strain>
    </source>
</reference>
<protein>
    <submittedName>
        <fullName evidence="1">Uncharacterized protein</fullName>
    </submittedName>
</protein>
<dbReference type="KEGG" id="dtl:H8F01_00750"/>
<organism evidence="1 2">
    <name type="scientific">Dyella telluris</name>
    <dbReference type="NCBI Taxonomy" id="2763498"/>
    <lineage>
        <taxon>Bacteria</taxon>
        <taxon>Pseudomonadati</taxon>
        <taxon>Pseudomonadota</taxon>
        <taxon>Gammaproteobacteria</taxon>
        <taxon>Lysobacterales</taxon>
        <taxon>Rhodanobacteraceae</taxon>
        <taxon>Dyella</taxon>
    </lineage>
</organism>
<proteinExistence type="predicted"/>
<dbReference type="Proteomes" id="UP000515873">
    <property type="component" value="Chromosome"/>
</dbReference>
<name>A0A7G8Q4N4_9GAMM</name>
<evidence type="ECO:0000313" key="1">
    <source>
        <dbReference type="EMBL" id="QNK01742.1"/>
    </source>
</evidence>
<gene>
    <name evidence="1" type="ORF">H8F01_00750</name>
</gene>
<accession>A0A7G8Q4N4</accession>
<dbReference type="RefSeq" id="WP_187057201.1">
    <property type="nucleotide sequence ID" value="NZ_CP060412.1"/>
</dbReference>
<dbReference type="AlphaFoldDB" id="A0A7G8Q4N4"/>
<keyword evidence="2" id="KW-1185">Reference proteome</keyword>